<feature type="transmembrane region" description="Helical" evidence="1">
    <location>
        <begin position="73"/>
        <end position="91"/>
    </location>
</feature>
<dbReference type="EMBL" id="CP002401">
    <property type="protein sequence ID" value="AEP35066.1"/>
    <property type="molecule type" value="Genomic_DNA"/>
</dbReference>
<feature type="transmembrane region" description="Helical" evidence="1">
    <location>
        <begin position="167"/>
        <end position="186"/>
    </location>
</feature>
<feature type="transmembrane region" description="Helical" evidence="1">
    <location>
        <begin position="37"/>
        <end position="58"/>
    </location>
</feature>
<organism evidence="2 3">
    <name type="scientific">Chlamydia trachomatis serovar A (strain A2497)</name>
    <dbReference type="NCBI Taxonomy" id="580047"/>
    <lineage>
        <taxon>Bacteria</taxon>
        <taxon>Pseudomonadati</taxon>
        <taxon>Chlamydiota</taxon>
        <taxon>Chlamydiia</taxon>
        <taxon>Chlamydiales</taxon>
        <taxon>Chlamydiaceae</taxon>
        <taxon>Chlamydia/Chlamydophila group</taxon>
        <taxon>Chlamydia</taxon>
    </lineage>
</organism>
<feature type="transmembrane region" description="Helical" evidence="1">
    <location>
        <begin position="134"/>
        <end position="155"/>
    </location>
</feature>
<evidence type="ECO:0000313" key="3">
    <source>
        <dbReference type="Proteomes" id="UP000009287"/>
    </source>
</evidence>
<evidence type="ECO:0000256" key="1">
    <source>
        <dbReference type="SAM" id="Phobius"/>
    </source>
</evidence>
<feature type="transmembrane region" description="Helical" evidence="1">
    <location>
        <begin position="103"/>
        <end position="122"/>
    </location>
</feature>
<dbReference type="KEGG" id="cra:CTO_0256"/>
<keyword evidence="1" id="KW-1133">Transmembrane helix</keyword>
<name>G4NP54_CHLT4</name>
<feature type="transmembrane region" description="Helical" evidence="1">
    <location>
        <begin position="392"/>
        <end position="425"/>
    </location>
</feature>
<dbReference type="InterPro" id="IPR036259">
    <property type="entry name" value="MFS_trans_sf"/>
</dbReference>
<dbReference type="Gene3D" id="1.25.10.10">
    <property type="entry name" value="Leucine-rich Repeat Variant"/>
    <property type="match status" value="1"/>
</dbReference>
<dbReference type="SUPFAM" id="SSF48371">
    <property type="entry name" value="ARM repeat"/>
    <property type="match status" value="1"/>
</dbReference>
<evidence type="ECO:0000313" key="2">
    <source>
        <dbReference type="EMBL" id="AEP35066.1"/>
    </source>
</evidence>
<dbReference type="InterPro" id="IPR016024">
    <property type="entry name" value="ARM-type_fold"/>
</dbReference>
<feature type="transmembrane region" description="Helical" evidence="1">
    <location>
        <begin position="192"/>
        <end position="212"/>
    </location>
</feature>
<dbReference type="InterPro" id="IPR011989">
    <property type="entry name" value="ARM-like"/>
</dbReference>
<feature type="transmembrane region" description="Helical" evidence="1">
    <location>
        <begin position="292"/>
        <end position="311"/>
    </location>
</feature>
<sequence length="937" mass="107121">MKLTIKSISMLLFYKGSGSLRALRFLLSLRRGEEKRALLFLLLGLIWSVACYGSLALGESLFLEEIGAEKLPFAYLGASFFLCFISCLILYNLSRKRLSPKALFLSFISCVLICNLYLFWHLAIHKGVSGTPTFLYRILIWGLTILCYANFWGFIDQFFNIQDAKRHFCIFNAITFCGDFLGARIVNQIQYLGAELILLAFIVVITFIFPLVHYISSSLKELSEDHNLFLDTGYPPSTKQTLKLCLKDKYTFYLVSFYFLMQLLVVFTEFNYLKIFDAQFGNAETCELTENFTKYSSWISLGNMFFALFAYSRVITRFGINNIILFAPICFFSLFCCWSIKTSVFIATIGMIAREGLAYALDDNNLQLLIYGIPNKIRNQVRIAIESFVEPAGMFICALLCLFIPHQYVLCIIISAVCILLAILLRTHYSKAILRNLSLESIHRRRSIREWFADMNDTEKRQAEILLLTHLKNPQERNQMFAFQHLLNLKNRAVLPNLLLHMNKLGLSGKLKTLNMLKNSVWAKDFLTLELLKRWSSLPQHPTIAAALHLYFVEHDLLHVSDIADDLYDQSGDRLFAAVLIVRKHKPSGEYQALAEKHLSEILESEDPELIIKGLSILALERSPSNFPIILPFLTHPNEQVFLQACLSLETCADKQYAQYGRTVLNTLKKTKDTQAAQALLNTLAALLDASLVYEFVLASVQLKNVLRKLAETILASLPKECIPILIEMVADHSLHNSCRIMAAKALSHIDSRQLKRLALKILKSKAAKTLFYDYHKNFIQKRYPRYDLHLLIESLEANYQAEVNFMLAFLAIVGSSDYADVLIRSLTGKNLKARAQALESLEKDCENHLFTLVTPFVYRDKHTSDEKYYMKKGVEPLAIEELLNRLEQTPFLFSKLIAQQLKEELSLCDAEFSSALQSFAKKQKTSILSREYITSS</sequence>
<dbReference type="PATRIC" id="fig|580047.4.peg.259"/>
<accession>G4NP54</accession>
<dbReference type="Proteomes" id="UP000009287">
    <property type="component" value="Chromosome"/>
</dbReference>
<proteinExistence type="predicted"/>
<keyword evidence="1" id="KW-0472">Membrane</keyword>
<dbReference type="SUPFAM" id="SSF103473">
    <property type="entry name" value="MFS general substrate transporter"/>
    <property type="match status" value="1"/>
</dbReference>
<dbReference type="AlphaFoldDB" id="G4NP54"/>
<reference evidence="2 3" key="1">
    <citation type="journal article" date="2011" name="J. Exp. Med.">
        <title>A live-attenuated chlamydial vaccine protects against trachoma in nonhuman primates.</title>
        <authorList>
            <person name="Kari L."/>
            <person name="Whitmire W.M."/>
            <person name="Olivares-Zavaleta N."/>
            <person name="Goheen M.M."/>
            <person name="Taylor L.D."/>
            <person name="Carlson J.H."/>
            <person name="Sturdevant G.L."/>
            <person name="Lu C."/>
            <person name="Bakios L.E."/>
            <person name="Randall L.B."/>
            <person name="Parnell M.J."/>
            <person name="Zhong G."/>
            <person name="Caldwell H.D."/>
        </authorList>
    </citation>
    <scope>NUCLEOTIDE SEQUENCE [LARGE SCALE GENOMIC DNA]</scope>
    <source>
        <strain evidence="2 3">A2497</strain>
    </source>
</reference>
<feature type="transmembrane region" description="Helical" evidence="1">
    <location>
        <begin position="323"/>
        <end position="353"/>
    </location>
</feature>
<protein>
    <submittedName>
        <fullName evidence="2">ADP,ATP carrier protein</fullName>
    </submittedName>
</protein>
<gene>
    <name evidence="2" type="ordered locus">CTO_0256</name>
</gene>
<keyword evidence="1" id="KW-0812">Transmembrane</keyword>
<feature type="transmembrane region" description="Helical" evidence="1">
    <location>
        <begin position="250"/>
        <end position="272"/>
    </location>
</feature>